<gene>
    <name evidence="1" type="ORF">ACFOWM_06200</name>
</gene>
<protein>
    <submittedName>
        <fullName evidence="1">Uncharacterized protein</fullName>
    </submittedName>
</protein>
<organism evidence="1 2">
    <name type="scientific">Ferruginibacter yonginensis</name>
    <dbReference type="NCBI Taxonomy" id="1310416"/>
    <lineage>
        <taxon>Bacteria</taxon>
        <taxon>Pseudomonadati</taxon>
        <taxon>Bacteroidota</taxon>
        <taxon>Chitinophagia</taxon>
        <taxon>Chitinophagales</taxon>
        <taxon>Chitinophagaceae</taxon>
        <taxon>Ferruginibacter</taxon>
    </lineage>
</organism>
<dbReference type="EMBL" id="JBHSCZ010000001">
    <property type="protein sequence ID" value="MFC4262458.1"/>
    <property type="molecule type" value="Genomic_DNA"/>
</dbReference>
<dbReference type="RefSeq" id="WP_379707885.1">
    <property type="nucleotide sequence ID" value="NZ_JBHSCZ010000001.1"/>
</dbReference>
<evidence type="ECO:0000313" key="1">
    <source>
        <dbReference type="EMBL" id="MFC4262458.1"/>
    </source>
</evidence>
<reference evidence="2" key="1">
    <citation type="journal article" date="2019" name="Int. J. Syst. Evol. Microbiol.">
        <title>The Global Catalogue of Microorganisms (GCM) 10K type strain sequencing project: providing services to taxonomists for standard genome sequencing and annotation.</title>
        <authorList>
            <consortium name="The Broad Institute Genomics Platform"/>
            <consortium name="The Broad Institute Genome Sequencing Center for Infectious Disease"/>
            <person name="Wu L."/>
            <person name="Ma J."/>
        </authorList>
    </citation>
    <scope>NUCLEOTIDE SEQUENCE [LARGE SCALE GENOMIC DNA]</scope>
    <source>
        <strain evidence="2">CECT 8289</strain>
    </source>
</reference>
<evidence type="ECO:0000313" key="2">
    <source>
        <dbReference type="Proteomes" id="UP001595907"/>
    </source>
</evidence>
<sequence>MTEELLAAQNYIMQKVPVLHVDEDWGQLDYYTNQFPVKFPCCLIDIPAVVWASKQNKAQQGDAELVLTVAAQKLTNTSGKAPLPQKQQAYAIHGYIKSLHDALHHYNLTSRCGRLVRSRWQRIKRDDGIQEFKVVYKFVVNDIAESNTGEVTGLTLQLEVDNGIGLDT</sequence>
<comment type="caution">
    <text evidence="1">The sequence shown here is derived from an EMBL/GenBank/DDBJ whole genome shotgun (WGS) entry which is preliminary data.</text>
</comment>
<proteinExistence type="predicted"/>
<dbReference type="Proteomes" id="UP001595907">
    <property type="component" value="Unassembled WGS sequence"/>
</dbReference>
<accession>A0ABV8QRI4</accession>
<name>A0ABV8QRI4_9BACT</name>
<keyword evidence="2" id="KW-1185">Reference proteome</keyword>